<dbReference type="EMBL" id="CP002358">
    <property type="protein sequence ID" value="ADR35418.1"/>
    <property type="molecule type" value="Genomic_DNA"/>
</dbReference>
<accession>E4U402</accession>
<gene>
    <name evidence="1" type="ordered locus">Sulku_2769</name>
</gene>
<geneLocation type="plasmid" evidence="1 2">
    <name>pSULKU03</name>
</geneLocation>
<keyword evidence="2" id="KW-1185">Reference proteome</keyword>
<reference evidence="1 2" key="1">
    <citation type="journal article" date="2012" name="Stand. Genomic Sci.">
        <title>Complete genome sequence of the sulfur compounds oxidizing chemolithoautotroph Sulfuricurvum kujiense type strain (YK-1(T)).</title>
        <authorList>
            <person name="Han C."/>
            <person name="Kotsyurbenko O."/>
            <person name="Chertkov O."/>
            <person name="Held B."/>
            <person name="Lapidus A."/>
            <person name="Nolan M."/>
            <person name="Lucas S."/>
            <person name="Hammon N."/>
            <person name="Deshpande S."/>
            <person name="Cheng J.F."/>
            <person name="Tapia R."/>
            <person name="Goodwin L.A."/>
            <person name="Pitluck S."/>
            <person name="Liolios K."/>
            <person name="Pagani I."/>
            <person name="Ivanova N."/>
            <person name="Mavromatis K."/>
            <person name="Mikhailova N."/>
            <person name="Pati A."/>
            <person name="Chen A."/>
            <person name="Palaniappan K."/>
            <person name="Land M."/>
            <person name="Hauser L."/>
            <person name="Chang Y.J."/>
            <person name="Jeffries C.D."/>
            <person name="Brambilla E.M."/>
            <person name="Rohde M."/>
            <person name="Spring S."/>
            <person name="Sikorski J."/>
            <person name="Goker M."/>
            <person name="Woyke T."/>
            <person name="Bristow J."/>
            <person name="Eisen J.A."/>
            <person name="Markowitz V."/>
            <person name="Hugenholtz P."/>
            <person name="Kyrpides N.C."/>
            <person name="Klenk H.P."/>
            <person name="Detter J.C."/>
        </authorList>
    </citation>
    <scope>NUCLEOTIDE SEQUENCE [LARGE SCALE GENOMIC DNA]</scope>
    <source>
        <strain evidence="2">ATCC BAA-921 / DSM 16994 / JCM 11577 / YK-1</strain>
    </source>
</reference>
<dbReference type="HOGENOM" id="CLU_038662_1_0_7"/>
<name>E4U402_SULKY</name>
<dbReference type="RefSeq" id="WP_013450029.1">
    <property type="nucleotide sequence ID" value="NC_014756.1"/>
</dbReference>
<organism evidence="1 2">
    <name type="scientific">Sulfuricurvum kujiense (strain ATCC BAA-921 / DSM 16994 / JCM 11577 / YK-1)</name>
    <dbReference type="NCBI Taxonomy" id="709032"/>
    <lineage>
        <taxon>Bacteria</taxon>
        <taxon>Pseudomonadati</taxon>
        <taxon>Campylobacterota</taxon>
        <taxon>Epsilonproteobacteria</taxon>
        <taxon>Campylobacterales</taxon>
        <taxon>Sulfurimonadaceae</taxon>
        <taxon>Sulfuricurvum</taxon>
    </lineage>
</organism>
<protein>
    <recommendedName>
        <fullName evidence="3">HNH endonuclease</fullName>
    </recommendedName>
</protein>
<dbReference type="KEGG" id="sku:Sulku_2769"/>
<keyword evidence="1" id="KW-0614">Plasmid</keyword>
<evidence type="ECO:0008006" key="3">
    <source>
        <dbReference type="Google" id="ProtNLM"/>
    </source>
</evidence>
<dbReference type="AlphaFoldDB" id="E4U402"/>
<evidence type="ECO:0000313" key="2">
    <source>
        <dbReference type="Proteomes" id="UP000008721"/>
    </source>
</evidence>
<proteinExistence type="predicted"/>
<evidence type="ECO:0000313" key="1">
    <source>
        <dbReference type="EMBL" id="ADR35418.1"/>
    </source>
</evidence>
<dbReference type="Proteomes" id="UP000008721">
    <property type="component" value="Plasmid pSULKU03"/>
</dbReference>
<dbReference type="OrthoDB" id="5379188at2"/>
<sequence length="515" mass="59053">MKRRDNFTQKTIEILKTRVAHRCSNPNCRIVTAGPTTDIGKVNIIGEAAHLYAAAPGGPRYDSTMSPDKRKSIENAIWLCSNCSDLIDKDPDAYPIELLNEWKQRAEQLALEELGKKLPDKFDAINTLTTAMTGTCNKSIPDMLRNVSVASANYLHQLDPRLRIDVAYQNKTTIYTFFQHGEEPVDLNVKFSIDEKHESHNNFEEMFNYGKPIELAVKNFELSGSPIFDTLLSDFNAGTISVRPESINANMKIWLSKDHKMPFFMDDVRGEIFRGTKALYFTGTSCNGLFQFEVHVGKEGGISSFSFGIDFSQWIGSDILRLPYFTKIYDFMECINDSWSINGIMEINGEKLFEATQESTVSNMALREIFIPLRYIAMVRKFADYLKINLTFQEIRLSKDLYDLLDRFEMAVTQTIMKPPFLSNPSTVMHIESEENLENLRKSFLDEEPTSVTIEQQTEVVELFNQKVPMPVMRHVFTSVFPKLERKIDDLTIGDHVKVEFIPAEECEYYIELIE</sequence>